<feature type="region of interest" description="Disordered" evidence="1">
    <location>
        <begin position="1"/>
        <end position="78"/>
    </location>
</feature>
<dbReference type="GO" id="GO:0046677">
    <property type="term" value="P:response to antibiotic"/>
    <property type="evidence" value="ECO:0007669"/>
    <property type="project" value="InterPro"/>
</dbReference>
<evidence type="ECO:0000256" key="1">
    <source>
        <dbReference type="SAM" id="MobiDB-lite"/>
    </source>
</evidence>
<reference evidence="3 4" key="1">
    <citation type="submission" date="2020-02" db="EMBL/GenBank/DDBJ databases">
        <title>Whole-genome analyses of novel actinobacteria.</title>
        <authorList>
            <person name="Sahin N."/>
        </authorList>
    </citation>
    <scope>NUCLEOTIDE SEQUENCE [LARGE SCALE GENOMIC DNA]</scope>
    <source>
        <strain evidence="3 4">A7024</strain>
    </source>
</reference>
<keyword evidence="3" id="KW-0378">Hydrolase</keyword>
<dbReference type="InterPro" id="IPR012338">
    <property type="entry name" value="Beta-lactam/transpept-like"/>
</dbReference>
<accession>A0A6G4U956</accession>
<name>A0A6G4U956_9ACTN</name>
<dbReference type="GO" id="GO:0030655">
    <property type="term" value="P:beta-lactam antibiotic catabolic process"/>
    <property type="evidence" value="ECO:0007669"/>
    <property type="project" value="InterPro"/>
</dbReference>
<dbReference type="GO" id="GO:0008800">
    <property type="term" value="F:beta-lactamase activity"/>
    <property type="evidence" value="ECO:0007669"/>
    <property type="project" value="InterPro"/>
</dbReference>
<feature type="compositionally biased region" description="Basic and acidic residues" evidence="1">
    <location>
        <begin position="36"/>
        <end position="51"/>
    </location>
</feature>
<comment type="caution">
    <text evidence="3">The sequence shown here is derived from an EMBL/GenBank/DDBJ whole genome shotgun (WGS) entry which is preliminary data.</text>
</comment>
<dbReference type="Gene3D" id="3.40.710.10">
    <property type="entry name" value="DD-peptidase/beta-lactamase superfamily"/>
    <property type="match status" value="1"/>
</dbReference>
<dbReference type="Pfam" id="PF13354">
    <property type="entry name" value="Beta-lactamase2"/>
    <property type="match status" value="1"/>
</dbReference>
<feature type="domain" description="Beta-lactamase class A catalytic" evidence="2">
    <location>
        <begin position="146"/>
        <end position="286"/>
    </location>
</feature>
<organism evidence="3 4">
    <name type="scientific">Streptomyces coryli</name>
    <dbReference type="NCBI Taxonomy" id="1128680"/>
    <lineage>
        <taxon>Bacteria</taxon>
        <taxon>Bacillati</taxon>
        <taxon>Actinomycetota</taxon>
        <taxon>Actinomycetes</taxon>
        <taxon>Kitasatosporales</taxon>
        <taxon>Streptomycetaceae</taxon>
        <taxon>Streptomyces</taxon>
    </lineage>
</organism>
<evidence type="ECO:0000259" key="2">
    <source>
        <dbReference type="Pfam" id="PF13354"/>
    </source>
</evidence>
<dbReference type="InterPro" id="IPR045155">
    <property type="entry name" value="Beta-lactam_cat"/>
</dbReference>
<dbReference type="SUPFAM" id="SSF56601">
    <property type="entry name" value="beta-lactamase/transpeptidase-like"/>
    <property type="match status" value="1"/>
</dbReference>
<dbReference type="InterPro" id="IPR000871">
    <property type="entry name" value="Beta-lactam_class-A"/>
</dbReference>
<feature type="compositionally biased region" description="Low complexity" evidence="1">
    <location>
        <begin position="52"/>
        <end position="62"/>
    </location>
</feature>
<dbReference type="EMBL" id="JAAKZV010000171">
    <property type="protein sequence ID" value="NGN67918.1"/>
    <property type="molecule type" value="Genomic_DNA"/>
</dbReference>
<proteinExistence type="predicted"/>
<gene>
    <name evidence="3" type="ORF">G5C51_28975</name>
</gene>
<evidence type="ECO:0000313" key="4">
    <source>
        <dbReference type="Proteomes" id="UP000481583"/>
    </source>
</evidence>
<evidence type="ECO:0000313" key="3">
    <source>
        <dbReference type="EMBL" id="NGN67918.1"/>
    </source>
</evidence>
<dbReference type="AlphaFoldDB" id="A0A6G4U956"/>
<sequence>MAALTAASGTVPSGRAAAAETRAKGGQSARPPASARTERTERPGRTERLERPGPSATATPSPSRTPSPSPSRTPSAEEAVRDALAGLGGHAGRYAIAVRDLETGASAGRGAGTGTYDTASIVKVDILAALLLQHQARGTEPTRGQRELAADMIRSSDNDATDVLWRAIGGAAGLDAANKTLGLSGTSAGQAGRWGLTQTVPADQVRLLRAVFGEDSPLSAESRAFIGGLMGRIVPGQDWGVPAAAAPEAPRVVKNGWLRRSTTELWDINSIGLVAYDGHLVLVAVLSADQPTREAGIALVERAAAAAVPALVDNASH</sequence>
<dbReference type="PANTHER" id="PTHR35333">
    <property type="entry name" value="BETA-LACTAMASE"/>
    <property type="match status" value="1"/>
</dbReference>
<dbReference type="PANTHER" id="PTHR35333:SF3">
    <property type="entry name" value="BETA-LACTAMASE-TYPE TRANSPEPTIDASE FOLD CONTAINING PROTEIN"/>
    <property type="match status" value="1"/>
</dbReference>
<protein>
    <submittedName>
        <fullName evidence="3">Serine hydrolase</fullName>
    </submittedName>
</protein>
<keyword evidence="4" id="KW-1185">Reference proteome</keyword>
<dbReference type="Proteomes" id="UP000481583">
    <property type="component" value="Unassembled WGS sequence"/>
</dbReference>